<evidence type="ECO:0000313" key="2">
    <source>
        <dbReference type="Proteomes" id="UP001186974"/>
    </source>
</evidence>
<comment type="caution">
    <text evidence="1">The sequence shown here is derived from an EMBL/GenBank/DDBJ whole genome shotgun (WGS) entry which is preliminary data.</text>
</comment>
<name>A0ACC3CW01_9PEZI</name>
<keyword evidence="2" id="KW-1185">Reference proteome</keyword>
<dbReference type="EMBL" id="JAWDJW010010555">
    <property type="protein sequence ID" value="KAK3045754.1"/>
    <property type="molecule type" value="Genomic_DNA"/>
</dbReference>
<organism evidence="1 2">
    <name type="scientific">Coniosporium uncinatum</name>
    <dbReference type="NCBI Taxonomy" id="93489"/>
    <lineage>
        <taxon>Eukaryota</taxon>
        <taxon>Fungi</taxon>
        <taxon>Dikarya</taxon>
        <taxon>Ascomycota</taxon>
        <taxon>Pezizomycotina</taxon>
        <taxon>Dothideomycetes</taxon>
        <taxon>Dothideomycetes incertae sedis</taxon>
        <taxon>Coniosporium</taxon>
    </lineage>
</organism>
<evidence type="ECO:0000313" key="1">
    <source>
        <dbReference type="EMBL" id="KAK3045754.1"/>
    </source>
</evidence>
<proteinExistence type="predicted"/>
<dbReference type="Proteomes" id="UP001186974">
    <property type="component" value="Unassembled WGS sequence"/>
</dbReference>
<gene>
    <name evidence="1" type="ORF">LTS18_013599</name>
</gene>
<accession>A0ACC3CW01</accession>
<sequence length="195" mass="21484">MVVQQQDSATRGGRISNDRTSWSKAAAIRRGQLKISAPLQWSGAAGSNAMESRSQHVDGYGQDARSSTQQPASDGIVINGDRPVTSVSSHPAAQDQHVETKQQRPKTSTQDVKSDRPLQPYTTPRDSVMYDTSTSSESPKSTQSKKDTTGTKRRKSVAIRSVIRRMFGKKDRDDEKEPMLSNQSQSATTHNHQRS</sequence>
<feature type="non-terminal residue" evidence="1">
    <location>
        <position position="195"/>
    </location>
</feature>
<protein>
    <submittedName>
        <fullName evidence="1">Uncharacterized protein</fullName>
    </submittedName>
</protein>
<reference evidence="1" key="1">
    <citation type="submission" date="2024-09" db="EMBL/GenBank/DDBJ databases">
        <title>Black Yeasts Isolated from many extreme environments.</title>
        <authorList>
            <person name="Coleine C."/>
            <person name="Stajich J.E."/>
            <person name="Selbmann L."/>
        </authorList>
    </citation>
    <scope>NUCLEOTIDE SEQUENCE</scope>
    <source>
        <strain evidence="1">CCFEE 5737</strain>
    </source>
</reference>